<name>A0A1I1Q687_9BACT</name>
<gene>
    <name evidence="1" type="ORF">SAMN05216167_103504</name>
</gene>
<dbReference type="AlphaFoldDB" id="A0A1I1Q687"/>
<sequence>METLRYVVLVNGPLVVFRGQTLHQPLGMMNGQRSGLLASWRYVL</sequence>
<protein>
    <submittedName>
        <fullName evidence="1">Uncharacterized protein</fullName>
    </submittedName>
</protein>
<dbReference type="Proteomes" id="UP000198598">
    <property type="component" value="Unassembled WGS sequence"/>
</dbReference>
<dbReference type="RefSeq" id="WP_262507672.1">
    <property type="nucleotide sequence ID" value="NZ_FOLQ01000003.1"/>
</dbReference>
<organism evidence="1 2">
    <name type="scientific">Spirosoma endophyticum</name>
    <dbReference type="NCBI Taxonomy" id="662367"/>
    <lineage>
        <taxon>Bacteria</taxon>
        <taxon>Pseudomonadati</taxon>
        <taxon>Bacteroidota</taxon>
        <taxon>Cytophagia</taxon>
        <taxon>Cytophagales</taxon>
        <taxon>Cytophagaceae</taxon>
        <taxon>Spirosoma</taxon>
    </lineage>
</organism>
<accession>A0A1I1Q687</accession>
<keyword evidence="2" id="KW-1185">Reference proteome</keyword>
<evidence type="ECO:0000313" key="2">
    <source>
        <dbReference type="Proteomes" id="UP000198598"/>
    </source>
</evidence>
<proteinExistence type="predicted"/>
<evidence type="ECO:0000313" key="1">
    <source>
        <dbReference type="EMBL" id="SFD14733.1"/>
    </source>
</evidence>
<dbReference type="EMBL" id="FOLQ01000003">
    <property type="protein sequence ID" value="SFD14733.1"/>
    <property type="molecule type" value="Genomic_DNA"/>
</dbReference>
<reference evidence="1 2" key="1">
    <citation type="submission" date="2016-10" db="EMBL/GenBank/DDBJ databases">
        <authorList>
            <person name="de Groot N.N."/>
        </authorList>
    </citation>
    <scope>NUCLEOTIDE SEQUENCE [LARGE SCALE GENOMIC DNA]</scope>
    <source>
        <strain evidence="1 2">DSM 26130</strain>
    </source>
</reference>